<proteinExistence type="predicted"/>
<dbReference type="RefSeq" id="WP_242679483.1">
    <property type="nucleotide sequence ID" value="NZ_CBCSAJ010000006.1"/>
</dbReference>
<feature type="domain" description="Helix-turn-helix" evidence="1">
    <location>
        <begin position="25"/>
        <end position="75"/>
    </location>
</feature>
<dbReference type="EMBL" id="JBHTOQ010000003">
    <property type="protein sequence ID" value="MFD1480142.1"/>
    <property type="molecule type" value="Genomic_DNA"/>
</dbReference>
<name>A0ABW4DR15_9RHOB</name>
<reference evidence="3" key="1">
    <citation type="journal article" date="2019" name="Int. J. Syst. Evol. Microbiol.">
        <title>The Global Catalogue of Microorganisms (GCM) 10K type strain sequencing project: providing services to taxonomists for standard genome sequencing and annotation.</title>
        <authorList>
            <consortium name="The Broad Institute Genomics Platform"/>
            <consortium name="The Broad Institute Genome Sequencing Center for Infectious Disease"/>
            <person name="Wu L."/>
            <person name="Ma J."/>
        </authorList>
    </citation>
    <scope>NUCLEOTIDE SEQUENCE [LARGE SCALE GENOMIC DNA]</scope>
    <source>
        <strain evidence="3">CCM 8875</strain>
    </source>
</reference>
<evidence type="ECO:0000313" key="2">
    <source>
        <dbReference type="EMBL" id="MFD1480142.1"/>
    </source>
</evidence>
<sequence length="95" mass="10548">MINSRLGGTALVVLPKEAVVPDSRFLTPDEVAERYRGGVSVGTLRNWRAMRLGPSFVKIGKAVLYPLDELDAWDEKNKVQCRASKGHREPRGDQA</sequence>
<dbReference type="SUPFAM" id="SSF46955">
    <property type="entry name" value="Putative DNA-binding domain"/>
    <property type="match status" value="1"/>
</dbReference>
<dbReference type="Pfam" id="PF12728">
    <property type="entry name" value="HTH_17"/>
    <property type="match status" value="1"/>
</dbReference>
<protein>
    <submittedName>
        <fullName evidence="2">Helix-turn-helix transcriptional regulator</fullName>
    </submittedName>
</protein>
<dbReference type="Proteomes" id="UP001597302">
    <property type="component" value="Unassembled WGS sequence"/>
</dbReference>
<keyword evidence="3" id="KW-1185">Reference proteome</keyword>
<evidence type="ECO:0000313" key="3">
    <source>
        <dbReference type="Proteomes" id="UP001597302"/>
    </source>
</evidence>
<evidence type="ECO:0000259" key="1">
    <source>
        <dbReference type="Pfam" id="PF12728"/>
    </source>
</evidence>
<organism evidence="2 3">
    <name type="scientific">Paracoccus nototheniae</name>
    <dbReference type="NCBI Taxonomy" id="2489002"/>
    <lineage>
        <taxon>Bacteria</taxon>
        <taxon>Pseudomonadati</taxon>
        <taxon>Pseudomonadota</taxon>
        <taxon>Alphaproteobacteria</taxon>
        <taxon>Rhodobacterales</taxon>
        <taxon>Paracoccaceae</taxon>
        <taxon>Paracoccus</taxon>
    </lineage>
</organism>
<accession>A0ABW4DR15</accession>
<dbReference type="InterPro" id="IPR009061">
    <property type="entry name" value="DNA-bd_dom_put_sf"/>
</dbReference>
<comment type="caution">
    <text evidence="2">The sequence shown here is derived from an EMBL/GenBank/DDBJ whole genome shotgun (WGS) entry which is preliminary data.</text>
</comment>
<gene>
    <name evidence="2" type="ORF">ACFQ5P_02415</name>
</gene>
<dbReference type="InterPro" id="IPR041657">
    <property type="entry name" value="HTH_17"/>
</dbReference>